<evidence type="ECO:0000256" key="1">
    <source>
        <dbReference type="SAM" id="Coils"/>
    </source>
</evidence>
<feature type="coiled-coil region" evidence="1">
    <location>
        <begin position="7"/>
        <end position="34"/>
    </location>
</feature>
<protein>
    <submittedName>
        <fullName evidence="2">Uncharacterized protein</fullName>
    </submittedName>
</protein>
<evidence type="ECO:0000313" key="3">
    <source>
        <dbReference type="Proteomes" id="UP001291623"/>
    </source>
</evidence>
<dbReference type="InterPro" id="IPR051861">
    <property type="entry name" value="NET_actin-binding_domain"/>
</dbReference>
<keyword evidence="1" id="KW-0175">Coiled coil</keyword>
<comment type="caution">
    <text evidence="2">The sequence shown here is derived from an EMBL/GenBank/DDBJ whole genome shotgun (WGS) entry which is preliminary data.</text>
</comment>
<dbReference type="PANTHER" id="PTHR32258">
    <property type="entry name" value="PROTEIN NETWORKED 4A"/>
    <property type="match status" value="1"/>
</dbReference>
<dbReference type="Proteomes" id="UP001291623">
    <property type="component" value="Unassembled WGS sequence"/>
</dbReference>
<reference evidence="2" key="1">
    <citation type="submission" date="2023-12" db="EMBL/GenBank/DDBJ databases">
        <title>Genome assembly of Anisodus tanguticus.</title>
        <authorList>
            <person name="Wang Y.-J."/>
        </authorList>
    </citation>
    <scope>NUCLEOTIDE SEQUENCE</scope>
    <source>
        <strain evidence="2">KB-2021</strain>
        <tissue evidence="2">Leaf</tissue>
    </source>
</reference>
<accession>A0AAE1S713</accession>
<gene>
    <name evidence="2" type="ORF">RND71_015705</name>
</gene>
<organism evidence="2 3">
    <name type="scientific">Anisodus tanguticus</name>
    <dbReference type="NCBI Taxonomy" id="243964"/>
    <lineage>
        <taxon>Eukaryota</taxon>
        <taxon>Viridiplantae</taxon>
        <taxon>Streptophyta</taxon>
        <taxon>Embryophyta</taxon>
        <taxon>Tracheophyta</taxon>
        <taxon>Spermatophyta</taxon>
        <taxon>Magnoliopsida</taxon>
        <taxon>eudicotyledons</taxon>
        <taxon>Gunneridae</taxon>
        <taxon>Pentapetalae</taxon>
        <taxon>asterids</taxon>
        <taxon>lamiids</taxon>
        <taxon>Solanales</taxon>
        <taxon>Solanaceae</taxon>
        <taxon>Solanoideae</taxon>
        <taxon>Hyoscyameae</taxon>
        <taxon>Anisodus</taxon>
    </lineage>
</organism>
<dbReference type="EMBL" id="JAVYJV010000008">
    <property type="protein sequence ID" value="KAK4364347.1"/>
    <property type="molecule type" value="Genomic_DNA"/>
</dbReference>
<name>A0AAE1S713_9SOLA</name>
<keyword evidence="3" id="KW-1185">Reference proteome</keyword>
<dbReference type="GO" id="GO:0051015">
    <property type="term" value="F:actin filament binding"/>
    <property type="evidence" value="ECO:0007669"/>
    <property type="project" value="TreeGrafter"/>
</dbReference>
<dbReference type="PANTHER" id="PTHR32258:SF17">
    <property type="entry name" value="PROTEIN NETWORKED 1D-LIKE"/>
    <property type="match status" value="1"/>
</dbReference>
<proteinExistence type="predicted"/>
<dbReference type="AlphaFoldDB" id="A0AAE1S713"/>
<dbReference type="GO" id="GO:0005886">
    <property type="term" value="C:plasma membrane"/>
    <property type="evidence" value="ECO:0007669"/>
    <property type="project" value="TreeGrafter"/>
</dbReference>
<sequence length="188" mass="21887">MGLEEKYAFLEKEKQAQQLQLEELRVSVEMEKQERTNVTHQRDLINLYGKPYPSPRGREVREQQVEAELLVDEIGMSRMGIYQVFKALENDSEFVSKDKVENEQTFLHYILGSVEDLKCSLRMYEFDKQQLLIENSALLTLVAQLKSEGLELQSMKKSVEEELNIVAEKLITVDKDNQGLIEMTKKLQ</sequence>
<evidence type="ECO:0000313" key="2">
    <source>
        <dbReference type="EMBL" id="KAK4364347.1"/>
    </source>
</evidence>